<comment type="caution">
    <text evidence="2">The sequence shown here is derived from an EMBL/GenBank/DDBJ whole genome shotgun (WGS) entry which is preliminary data.</text>
</comment>
<feature type="domain" description="Stress-response A/B barrel" evidence="1">
    <location>
        <begin position="2"/>
        <end position="93"/>
    </location>
</feature>
<evidence type="ECO:0000313" key="2">
    <source>
        <dbReference type="EMBL" id="EAQ82262.1"/>
    </source>
</evidence>
<sequence>MIEHTVTFRLKPNLKPEVANDFLQVASELANIQGVREFAIRRQVSPKCAHAFGITMKFASQAEYDHYSSHPLHEAFVKNYWLTHVEDFQEADFQPLEARNRT</sequence>
<dbReference type="SMART" id="SM00886">
    <property type="entry name" value="Dabb"/>
    <property type="match status" value="1"/>
</dbReference>
<evidence type="ECO:0000313" key="3">
    <source>
        <dbReference type="Proteomes" id="UP000004358"/>
    </source>
</evidence>
<dbReference type="PROSITE" id="PS51502">
    <property type="entry name" value="S_R_A_B_BARREL"/>
    <property type="match status" value="1"/>
</dbReference>
<dbReference type="Pfam" id="PF07876">
    <property type="entry name" value="Dabb"/>
    <property type="match status" value="1"/>
</dbReference>
<gene>
    <name evidence="2" type="ORF">DSM3645_01070</name>
</gene>
<dbReference type="InterPro" id="IPR011008">
    <property type="entry name" value="Dimeric_a/b-barrel"/>
</dbReference>
<name>A3ZMT6_9BACT</name>
<protein>
    <recommendedName>
        <fullName evidence="1">Stress-response A/B barrel domain-containing protein</fullName>
    </recommendedName>
</protein>
<evidence type="ECO:0000259" key="1">
    <source>
        <dbReference type="PROSITE" id="PS51502"/>
    </source>
</evidence>
<dbReference type="InterPro" id="IPR013097">
    <property type="entry name" value="Dabb"/>
</dbReference>
<proteinExistence type="predicted"/>
<reference evidence="2 3" key="1">
    <citation type="submission" date="2006-02" db="EMBL/GenBank/DDBJ databases">
        <authorList>
            <person name="Amann R."/>
            <person name="Ferriera S."/>
            <person name="Johnson J."/>
            <person name="Kravitz S."/>
            <person name="Halpern A."/>
            <person name="Remington K."/>
            <person name="Beeson K."/>
            <person name="Tran B."/>
            <person name="Rogers Y.-H."/>
            <person name="Friedman R."/>
            <person name="Venter J.C."/>
        </authorList>
    </citation>
    <scope>NUCLEOTIDE SEQUENCE [LARGE SCALE GENOMIC DNA]</scope>
    <source>
        <strain evidence="2 3">DSM 3645</strain>
    </source>
</reference>
<accession>A3ZMT6</accession>
<dbReference type="Gene3D" id="3.30.70.100">
    <property type="match status" value="1"/>
</dbReference>
<dbReference type="EMBL" id="AANZ01000002">
    <property type="protein sequence ID" value="EAQ82262.1"/>
    <property type="molecule type" value="Genomic_DNA"/>
</dbReference>
<dbReference type="RefSeq" id="WP_002650104.1">
    <property type="nucleotide sequence ID" value="NZ_AANZ01000002.1"/>
</dbReference>
<dbReference type="AlphaFoldDB" id="A3ZMT6"/>
<dbReference type="Proteomes" id="UP000004358">
    <property type="component" value="Unassembled WGS sequence"/>
</dbReference>
<dbReference type="OrthoDB" id="9808130at2"/>
<organism evidence="2 3">
    <name type="scientific">Blastopirellula marina DSM 3645</name>
    <dbReference type="NCBI Taxonomy" id="314230"/>
    <lineage>
        <taxon>Bacteria</taxon>
        <taxon>Pseudomonadati</taxon>
        <taxon>Planctomycetota</taxon>
        <taxon>Planctomycetia</taxon>
        <taxon>Pirellulales</taxon>
        <taxon>Pirellulaceae</taxon>
        <taxon>Blastopirellula</taxon>
    </lineage>
</organism>
<dbReference type="HOGENOM" id="CLU_080664_4_2_0"/>
<dbReference type="SUPFAM" id="SSF54909">
    <property type="entry name" value="Dimeric alpha+beta barrel"/>
    <property type="match status" value="1"/>
</dbReference>